<keyword evidence="3" id="KW-1185">Reference proteome</keyword>
<keyword evidence="1" id="KW-0472">Membrane</keyword>
<evidence type="ECO:0000313" key="3">
    <source>
        <dbReference type="Proteomes" id="UP001446871"/>
    </source>
</evidence>
<gene>
    <name evidence="2" type="ORF">PG996_006469</name>
</gene>
<sequence>MPLNSLNSSLTTPQATLPALSHPLHLQPINPIYHSWKKPVPSKPKPTLLKMQYATATLATLFLAAALATASPLLAARNDQTQFDWWVQKDCASPGTGYRVTGPEHNEP</sequence>
<accession>A0ABR1VPE1</accession>
<protein>
    <submittedName>
        <fullName evidence="2">Uncharacterized protein</fullName>
    </submittedName>
</protein>
<name>A0ABR1VPE1_9PEZI</name>
<reference evidence="2 3" key="1">
    <citation type="submission" date="2023-01" db="EMBL/GenBank/DDBJ databases">
        <title>Analysis of 21 Apiospora genomes using comparative genomics revels a genus with tremendous synthesis potential of carbohydrate active enzymes and secondary metabolites.</title>
        <authorList>
            <person name="Sorensen T."/>
        </authorList>
    </citation>
    <scope>NUCLEOTIDE SEQUENCE [LARGE SCALE GENOMIC DNA]</scope>
    <source>
        <strain evidence="2 3">CBS 83171</strain>
    </source>
</reference>
<dbReference type="Proteomes" id="UP001446871">
    <property type="component" value="Unassembled WGS sequence"/>
</dbReference>
<keyword evidence="1" id="KW-0812">Transmembrane</keyword>
<feature type="transmembrane region" description="Helical" evidence="1">
    <location>
        <begin position="53"/>
        <end position="75"/>
    </location>
</feature>
<keyword evidence="1" id="KW-1133">Transmembrane helix</keyword>
<proteinExistence type="predicted"/>
<evidence type="ECO:0000313" key="2">
    <source>
        <dbReference type="EMBL" id="KAK8073121.1"/>
    </source>
</evidence>
<comment type="caution">
    <text evidence="2">The sequence shown here is derived from an EMBL/GenBank/DDBJ whole genome shotgun (WGS) entry which is preliminary data.</text>
</comment>
<dbReference type="EMBL" id="JAQQWM010000003">
    <property type="protein sequence ID" value="KAK8073121.1"/>
    <property type="molecule type" value="Genomic_DNA"/>
</dbReference>
<evidence type="ECO:0000256" key="1">
    <source>
        <dbReference type="SAM" id="Phobius"/>
    </source>
</evidence>
<organism evidence="2 3">
    <name type="scientific">Apiospora saccharicola</name>
    <dbReference type="NCBI Taxonomy" id="335842"/>
    <lineage>
        <taxon>Eukaryota</taxon>
        <taxon>Fungi</taxon>
        <taxon>Dikarya</taxon>
        <taxon>Ascomycota</taxon>
        <taxon>Pezizomycotina</taxon>
        <taxon>Sordariomycetes</taxon>
        <taxon>Xylariomycetidae</taxon>
        <taxon>Amphisphaeriales</taxon>
        <taxon>Apiosporaceae</taxon>
        <taxon>Apiospora</taxon>
    </lineage>
</organism>